<keyword evidence="4" id="KW-0863">Zinc-finger</keyword>
<dbReference type="GO" id="GO:0000814">
    <property type="term" value="C:ESCRT II complex"/>
    <property type="evidence" value="ECO:0007669"/>
    <property type="project" value="UniProtKB-UniRule"/>
</dbReference>
<organism evidence="9 10">
    <name type="scientific">Pichia kluyveri</name>
    <name type="common">Yeast</name>
    <dbReference type="NCBI Taxonomy" id="36015"/>
    <lineage>
        <taxon>Eukaryota</taxon>
        <taxon>Fungi</taxon>
        <taxon>Dikarya</taxon>
        <taxon>Ascomycota</taxon>
        <taxon>Saccharomycotina</taxon>
        <taxon>Pichiomycetes</taxon>
        <taxon>Pichiales</taxon>
        <taxon>Pichiaceae</taxon>
        <taxon>Pichia</taxon>
    </lineage>
</organism>
<dbReference type="Gene3D" id="1.10.10.10">
    <property type="entry name" value="Winged helix-like DNA-binding domain superfamily/Winged helix DNA-binding domain"/>
    <property type="match status" value="2"/>
</dbReference>
<keyword evidence="6 7" id="KW-0653">Protein transport</keyword>
<accession>A0AAV5R969</accession>
<evidence type="ECO:0000256" key="7">
    <source>
        <dbReference type="RuleBase" id="RU367095"/>
    </source>
</evidence>
<dbReference type="InterPro" id="IPR021648">
    <property type="entry name" value="GLUE_dom"/>
</dbReference>
<evidence type="ECO:0000256" key="1">
    <source>
        <dbReference type="ARBA" id="ARBA00009697"/>
    </source>
</evidence>
<dbReference type="InterPro" id="IPR036390">
    <property type="entry name" value="WH_DNA-bd_sf"/>
</dbReference>
<dbReference type="GO" id="GO:0032266">
    <property type="term" value="F:phosphatidylinositol-3-phosphate binding"/>
    <property type="evidence" value="ECO:0007669"/>
    <property type="project" value="UniProtKB-UniRule"/>
</dbReference>
<dbReference type="InterPro" id="IPR001876">
    <property type="entry name" value="Znf_RanBP2"/>
</dbReference>
<keyword evidence="2 7" id="KW-0813">Transport</keyword>
<proteinExistence type="inferred from homology"/>
<dbReference type="AlphaFoldDB" id="A0AAV5R969"/>
<dbReference type="Gene3D" id="2.30.29.30">
    <property type="entry name" value="Pleckstrin-homology domain (PH domain)/Phosphotyrosine-binding domain (PTB)"/>
    <property type="match status" value="1"/>
</dbReference>
<dbReference type="Pfam" id="PF11605">
    <property type="entry name" value="Vps36_ESCRT-II"/>
    <property type="match status" value="1"/>
</dbReference>
<dbReference type="InterPro" id="IPR031558">
    <property type="entry name" value="Vps36-NZF-N"/>
</dbReference>
<gene>
    <name evidence="9" type="ORF">DAPK24_039130</name>
</gene>
<dbReference type="GO" id="GO:0031902">
    <property type="term" value="C:late endosome membrane"/>
    <property type="evidence" value="ECO:0007669"/>
    <property type="project" value="UniProtKB-UniRule"/>
</dbReference>
<evidence type="ECO:0000256" key="6">
    <source>
        <dbReference type="ARBA" id="ARBA00022927"/>
    </source>
</evidence>
<comment type="similarity">
    <text evidence="1 7">Belongs to the VPS36 family.</text>
</comment>
<dbReference type="GO" id="GO:0008270">
    <property type="term" value="F:zinc ion binding"/>
    <property type="evidence" value="ECO:0007669"/>
    <property type="project" value="UniProtKB-KW"/>
</dbReference>
<evidence type="ECO:0000256" key="3">
    <source>
        <dbReference type="ARBA" id="ARBA00022723"/>
    </source>
</evidence>
<evidence type="ECO:0000313" key="10">
    <source>
        <dbReference type="Proteomes" id="UP001378960"/>
    </source>
</evidence>
<keyword evidence="3" id="KW-0479">Metal-binding</keyword>
<evidence type="ECO:0000256" key="5">
    <source>
        <dbReference type="ARBA" id="ARBA00022833"/>
    </source>
</evidence>
<dbReference type="PROSITE" id="PS51495">
    <property type="entry name" value="GLUE"/>
    <property type="match status" value="1"/>
</dbReference>
<dbReference type="GO" id="GO:0043130">
    <property type="term" value="F:ubiquitin binding"/>
    <property type="evidence" value="ECO:0007669"/>
    <property type="project" value="UniProtKB-UniRule"/>
</dbReference>
<dbReference type="EMBL" id="BTGB01000005">
    <property type="protein sequence ID" value="GMM47338.1"/>
    <property type="molecule type" value="Genomic_DNA"/>
</dbReference>
<protein>
    <recommendedName>
        <fullName evidence="7">Vacuolar protein-sorting-associated protein 36</fullName>
    </recommendedName>
    <alternativeName>
        <fullName evidence="7">ESCRT-II complex subunit VPS36</fullName>
    </alternativeName>
</protein>
<name>A0AAV5R969_PICKL</name>
<feature type="domain" description="GLUE N-terminal" evidence="8">
    <location>
        <begin position="12"/>
        <end position="276"/>
    </location>
</feature>
<dbReference type="Proteomes" id="UP001378960">
    <property type="component" value="Unassembled WGS sequence"/>
</dbReference>
<dbReference type="SUPFAM" id="SSF46785">
    <property type="entry name" value="Winged helix' DNA-binding domain"/>
    <property type="match status" value="2"/>
</dbReference>
<keyword evidence="7" id="KW-0963">Cytoplasm</keyword>
<reference evidence="9 10" key="1">
    <citation type="journal article" date="2023" name="Elife">
        <title>Identification of key yeast species and microbe-microbe interactions impacting larval growth of Drosophila in the wild.</title>
        <authorList>
            <person name="Mure A."/>
            <person name="Sugiura Y."/>
            <person name="Maeda R."/>
            <person name="Honda K."/>
            <person name="Sakurai N."/>
            <person name="Takahashi Y."/>
            <person name="Watada M."/>
            <person name="Katoh T."/>
            <person name="Gotoh A."/>
            <person name="Gotoh Y."/>
            <person name="Taniguchi I."/>
            <person name="Nakamura K."/>
            <person name="Hayashi T."/>
            <person name="Katayama T."/>
            <person name="Uemura T."/>
            <person name="Hattori Y."/>
        </authorList>
    </citation>
    <scope>NUCLEOTIDE SEQUENCE [LARGE SCALE GENOMIC DNA]</scope>
    <source>
        <strain evidence="9 10">PK-24</strain>
    </source>
</reference>
<sequence>MKEFQSSYWRQISLSPSGRPILKPNEYDILMVNDVGVYQDSYKVEDLQKGRIYLTNKRLVFVNDIKKNLNLAIQLKEIQDIDLYNGFLKSSPKITLNLSNQSEVNINSAKEVQNSPKKQKKNISWACPICSYSNSSSVLLDSIETDLPICNNCGIQSHYDQIEKIIKEESKTNGNTDFDLVSFDASICPSCTFVNHPSMLECEICGTKLTNNSFLIHPYDKSEDTAKVKLKTTESYESIDLSIIKLSFRKGGHRLLYDKISDIVHSYLAKKSIKKNDQNDKLHKTLKKEKESYINVDGNNKVVSLSNGIHGLTNKSVEQSHELSSLLEQSVQDLDQLMSMAKKIIAMSSKYQKVLADKNKTTLAYDRNNQLLQNSRNSVVKIGQLLNNKQIEKSIRRNKMTNALNSLKKEKSEQTKSKFSLVYINELSRDICDFLTDENILDKKKGLITLYELLFLYNKSRQINLISAEELYDAVSQFDKLNLNMKCEKIEVLQLGGKDIGDSSNTKSIYVVSKSNNDVSVKTKIFNYIISNPGLSALQLQNEEFDINFLILETILNNFVNEGQLLIDKNNFGYTYWPNKIIVDESEVTVESNLMPTENAKAIQPNTVDISNFKMFSTSENDHSERYKELDGLLF</sequence>
<evidence type="ECO:0000313" key="9">
    <source>
        <dbReference type="EMBL" id="GMM47338.1"/>
    </source>
</evidence>
<dbReference type="InterPro" id="IPR037855">
    <property type="entry name" value="Vps36"/>
</dbReference>
<dbReference type="PANTHER" id="PTHR13128:SF12">
    <property type="entry name" value="VACUOLAR PROTEIN-SORTING-ASSOCIATED PROTEIN 36"/>
    <property type="match status" value="1"/>
</dbReference>
<dbReference type="InterPro" id="IPR036443">
    <property type="entry name" value="Znf_RanBP2_sf"/>
</dbReference>
<dbReference type="PANTHER" id="PTHR13128">
    <property type="entry name" value="VACUOLAR PROTEIN-SORTING-ASSOCIATED PROTEIN 36"/>
    <property type="match status" value="1"/>
</dbReference>
<dbReference type="SUPFAM" id="SSF90209">
    <property type="entry name" value="Ran binding protein zinc finger-like"/>
    <property type="match status" value="1"/>
</dbReference>
<dbReference type="SMART" id="SM00547">
    <property type="entry name" value="ZnF_RBZ"/>
    <property type="match status" value="2"/>
</dbReference>
<evidence type="ECO:0000256" key="2">
    <source>
        <dbReference type="ARBA" id="ARBA00022448"/>
    </source>
</evidence>
<dbReference type="InterPro" id="IPR040608">
    <property type="entry name" value="Snf8/Vps36"/>
</dbReference>
<dbReference type="Pfam" id="PF04157">
    <property type="entry name" value="EAP30"/>
    <property type="match status" value="1"/>
</dbReference>
<dbReference type="Gene3D" id="2.30.30.380">
    <property type="entry name" value="Zn-finger domain of Sec23/24"/>
    <property type="match status" value="2"/>
</dbReference>
<keyword evidence="7" id="KW-0967">Endosome</keyword>
<comment type="subcellular location">
    <subcellularLocation>
        <location evidence="7">Cytoplasm</location>
    </subcellularLocation>
    <subcellularLocation>
        <location evidence="7">Endosome</location>
    </subcellularLocation>
</comment>
<keyword evidence="10" id="KW-1185">Reference proteome</keyword>
<comment type="function">
    <text evidence="7">Component of the ESCRT-II complex (endosomal sorting complex required for transport II), which is required for multivesicular body (MVB) formation and sorting of endosomal cargo proteins into MVBs.</text>
</comment>
<keyword evidence="5" id="KW-0862">Zinc</keyword>
<dbReference type="GO" id="GO:0043328">
    <property type="term" value="P:protein transport to vacuole involved in ubiquitin-dependent protein catabolic process via the multivesicular body sorting pathway"/>
    <property type="evidence" value="ECO:0007669"/>
    <property type="project" value="UniProtKB-UniRule"/>
</dbReference>
<evidence type="ECO:0000259" key="8">
    <source>
        <dbReference type="PROSITE" id="PS51495"/>
    </source>
</evidence>
<dbReference type="InterPro" id="IPR011993">
    <property type="entry name" value="PH-like_dom_sf"/>
</dbReference>
<dbReference type="Pfam" id="PF16988">
    <property type="entry name" value="Vps36-NZF-N"/>
    <property type="match status" value="1"/>
</dbReference>
<evidence type="ECO:0000256" key="4">
    <source>
        <dbReference type="ARBA" id="ARBA00022771"/>
    </source>
</evidence>
<comment type="caution">
    <text evidence="9">The sequence shown here is derived from an EMBL/GenBank/DDBJ whole genome shotgun (WGS) entry which is preliminary data.</text>
</comment>
<dbReference type="InterPro" id="IPR036388">
    <property type="entry name" value="WH-like_DNA-bd_sf"/>
</dbReference>
<comment type="subunit">
    <text evidence="7">Component of the endosomal sorting complex required for transport II (ESCRT-II).</text>
</comment>
<dbReference type="SUPFAM" id="SSF50729">
    <property type="entry name" value="PH domain-like"/>
    <property type="match status" value="1"/>
</dbReference>